<dbReference type="Proteomes" id="UP000827284">
    <property type="component" value="Unassembled WGS sequence"/>
</dbReference>
<evidence type="ECO:0000259" key="2">
    <source>
        <dbReference type="SMART" id="SM00256"/>
    </source>
</evidence>
<evidence type="ECO:0000313" key="3">
    <source>
        <dbReference type="EMBL" id="GJJ72718.1"/>
    </source>
</evidence>
<dbReference type="Gene3D" id="1.20.1280.50">
    <property type="match status" value="1"/>
</dbReference>
<reference evidence="3" key="1">
    <citation type="submission" date="2021-11" db="EMBL/GenBank/DDBJ databases">
        <authorList>
            <person name="Herlambang A."/>
            <person name="Guo Y."/>
            <person name="Takashima Y."/>
            <person name="Nishizawa T."/>
        </authorList>
    </citation>
    <scope>NUCLEOTIDE SEQUENCE</scope>
    <source>
        <strain evidence="3">E1425</strain>
    </source>
</reference>
<dbReference type="SUPFAM" id="SSF81383">
    <property type="entry name" value="F-box domain"/>
    <property type="match status" value="1"/>
</dbReference>
<organism evidence="3 4">
    <name type="scientific">Entomortierella parvispora</name>
    <dbReference type="NCBI Taxonomy" id="205924"/>
    <lineage>
        <taxon>Eukaryota</taxon>
        <taxon>Fungi</taxon>
        <taxon>Fungi incertae sedis</taxon>
        <taxon>Mucoromycota</taxon>
        <taxon>Mortierellomycotina</taxon>
        <taxon>Mortierellomycetes</taxon>
        <taxon>Mortierellales</taxon>
        <taxon>Mortierellaceae</taxon>
        <taxon>Entomortierella</taxon>
    </lineage>
</organism>
<accession>A0A9P3HA66</accession>
<proteinExistence type="predicted"/>
<evidence type="ECO:0000256" key="1">
    <source>
        <dbReference type="SAM" id="MobiDB-lite"/>
    </source>
</evidence>
<feature type="compositionally biased region" description="Basic and acidic residues" evidence="1">
    <location>
        <begin position="483"/>
        <end position="492"/>
    </location>
</feature>
<keyword evidence="4" id="KW-1185">Reference proteome</keyword>
<evidence type="ECO:0000313" key="4">
    <source>
        <dbReference type="Proteomes" id="UP000827284"/>
    </source>
</evidence>
<dbReference type="OrthoDB" id="9973021at2759"/>
<protein>
    <recommendedName>
        <fullName evidence="2">F-box domain-containing protein</fullName>
    </recommendedName>
</protein>
<dbReference type="InterPro" id="IPR001810">
    <property type="entry name" value="F-box_dom"/>
</dbReference>
<comment type="caution">
    <text evidence="3">The sequence shown here is derived from an EMBL/GenBank/DDBJ whole genome shotgun (WGS) entry which is preliminary data.</text>
</comment>
<dbReference type="InterPro" id="IPR032675">
    <property type="entry name" value="LRR_dom_sf"/>
</dbReference>
<feature type="domain" description="F-box" evidence="2">
    <location>
        <begin position="23"/>
        <end position="63"/>
    </location>
</feature>
<gene>
    <name evidence="3" type="ORF">EMPS_05076</name>
</gene>
<reference evidence="3" key="2">
    <citation type="journal article" date="2022" name="Microbiol. Resour. Announc.">
        <title>Whole-Genome Sequence of Entomortierella parvispora E1425, a Mucoromycotan Fungus Associated with Burkholderiaceae-Related Endosymbiotic Bacteria.</title>
        <authorList>
            <person name="Herlambang A."/>
            <person name="Guo Y."/>
            <person name="Takashima Y."/>
            <person name="Narisawa K."/>
            <person name="Ohta H."/>
            <person name="Nishizawa T."/>
        </authorList>
    </citation>
    <scope>NUCLEOTIDE SEQUENCE</scope>
    <source>
        <strain evidence="3">E1425</strain>
    </source>
</reference>
<name>A0A9P3HA66_9FUNG</name>
<dbReference type="SMART" id="SM00256">
    <property type="entry name" value="FBOX"/>
    <property type="match status" value="1"/>
</dbReference>
<dbReference type="EMBL" id="BQFW01000007">
    <property type="protein sequence ID" value="GJJ72718.1"/>
    <property type="molecule type" value="Genomic_DNA"/>
</dbReference>
<dbReference type="Gene3D" id="3.80.10.10">
    <property type="entry name" value="Ribonuclease Inhibitor"/>
    <property type="match status" value="1"/>
</dbReference>
<dbReference type="InterPro" id="IPR036047">
    <property type="entry name" value="F-box-like_dom_sf"/>
</dbReference>
<feature type="region of interest" description="Disordered" evidence="1">
    <location>
        <begin position="483"/>
        <end position="503"/>
    </location>
</feature>
<dbReference type="Pfam" id="PF00646">
    <property type="entry name" value="F-box"/>
    <property type="match status" value="1"/>
</dbReference>
<dbReference type="AlphaFoldDB" id="A0A9P3HA66"/>
<sequence length="741" mass="83729">MTLLPSKSKISRPPQGCSPVFDLPEILENIFDHLSPHKRRTVASLVCKQWFAVARHFSLPTDFVWDIMATQEQRLLVLQHTITASYRTLIFRGHDQRHRDHTRHGNDIENTSEPVREPSDLALKELRQISTESSSTAKLRELVLDHSISWEMSKVFELLEMTGHALRILRLVHSQPILPETVATILLSCPQLDTLSILMPPEQRISRSSPGVPPAPSAQSSFVLEAAMKARLPLRNLILQQPLMVDTLLDLILSLSYLTQLRVLDGVLAMSTAEDGPPIAILLDLTAFLAQLNLVCPMLYRLQLSCQGNLGATSSVLLSQGLFTARGPTSPEKGVGTELANIKELSFQDTELSGGEILPPSKLMLAMLAPLTSARVTPIQGRPRLWAFGHLTRLEILPSNHEKGLVQSFQSLHTFLCHAPNLEHLIAPNVMIDYEDLDWELVLLPLKAMKYTQDAALIPVGDDPNEAFRGLGELARQRAKKKAYDARKKDRLQPSQKPSTPPTHVWACRRLRTLHIAFPEPNYPDNAARSLILFGYISKACPRLLDLQITKETINFRPKDGLCLLSRLHDLERLTFVTTHVHFFDPRTATEIQGGKKLFQTFEDELEWMRRFPKGYNGRSFATLSTGISFSSLEDSRQDIFQGRGTPISRNKGRDQGWDDLNLSSLGTLRDVKDWKSERTRDLMNCRPLWPALESLQVRYSNAEYRNEGRKLQHYLAKIRPDVRSDILYSKGEPFPPVRVA</sequence>